<protein>
    <recommendedName>
        <fullName evidence="4">Carbohydrate porin</fullName>
    </recommendedName>
</protein>
<comment type="caution">
    <text evidence="2">The sequence shown here is derived from an EMBL/GenBank/DDBJ whole genome shotgun (WGS) entry which is preliminary data.</text>
</comment>
<name>A0ABD0JFX6_9CAEN</name>
<dbReference type="EMBL" id="JACVVK020000456">
    <property type="protein sequence ID" value="KAK7473816.1"/>
    <property type="molecule type" value="Genomic_DNA"/>
</dbReference>
<sequence>MYLSRALLTVILLTQTAQANVLSRQELSQKVEELSGRVDQLEKESGETQHPA</sequence>
<accession>A0ABD0JFX6</accession>
<gene>
    <name evidence="2" type="ORF">BaRGS_00034923</name>
</gene>
<dbReference type="AlphaFoldDB" id="A0ABD0JFX6"/>
<evidence type="ECO:0008006" key="4">
    <source>
        <dbReference type="Google" id="ProtNLM"/>
    </source>
</evidence>
<keyword evidence="1" id="KW-0732">Signal</keyword>
<feature type="non-terminal residue" evidence="2">
    <location>
        <position position="52"/>
    </location>
</feature>
<organism evidence="2 3">
    <name type="scientific">Batillaria attramentaria</name>
    <dbReference type="NCBI Taxonomy" id="370345"/>
    <lineage>
        <taxon>Eukaryota</taxon>
        <taxon>Metazoa</taxon>
        <taxon>Spiralia</taxon>
        <taxon>Lophotrochozoa</taxon>
        <taxon>Mollusca</taxon>
        <taxon>Gastropoda</taxon>
        <taxon>Caenogastropoda</taxon>
        <taxon>Sorbeoconcha</taxon>
        <taxon>Cerithioidea</taxon>
        <taxon>Batillariidae</taxon>
        <taxon>Batillaria</taxon>
    </lineage>
</organism>
<dbReference type="Proteomes" id="UP001519460">
    <property type="component" value="Unassembled WGS sequence"/>
</dbReference>
<feature type="signal peptide" evidence="1">
    <location>
        <begin position="1"/>
        <end position="19"/>
    </location>
</feature>
<evidence type="ECO:0000256" key="1">
    <source>
        <dbReference type="SAM" id="SignalP"/>
    </source>
</evidence>
<keyword evidence="3" id="KW-1185">Reference proteome</keyword>
<evidence type="ECO:0000313" key="2">
    <source>
        <dbReference type="EMBL" id="KAK7473816.1"/>
    </source>
</evidence>
<evidence type="ECO:0000313" key="3">
    <source>
        <dbReference type="Proteomes" id="UP001519460"/>
    </source>
</evidence>
<reference evidence="2 3" key="1">
    <citation type="journal article" date="2023" name="Sci. Data">
        <title>Genome assembly of the Korean intertidal mud-creeper Batillaria attramentaria.</title>
        <authorList>
            <person name="Patra A.K."/>
            <person name="Ho P.T."/>
            <person name="Jun S."/>
            <person name="Lee S.J."/>
            <person name="Kim Y."/>
            <person name="Won Y.J."/>
        </authorList>
    </citation>
    <scope>NUCLEOTIDE SEQUENCE [LARGE SCALE GENOMIC DNA]</scope>
    <source>
        <strain evidence="2">Wonlab-2016</strain>
    </source>
</reference>
<proteinExistence type="predicted"/>
<feature type="chain" id="PRO_5044769364" description="Carbohydrate porin" evidence="1">
    <location>
        <begin position="20"/>
        <end position="52"/>
    </location>
</feature>